<dbReference type="Gene3D" id="1.10.10.10">
    <property type="entry name" value="Winged helix-like DNA-binding domain superfamily/Winged helix DNA-binding domain"/>
    <property type="match status" value="1"/>
</dbReference>
<dbReference type="SUPFAM" id="SSF46785">
    <property type="entry name" value="Winged helix' DNA-binding domain"/>
    <property type="match status" value="1"/>
</dbReference>
<dbReference type="EMBL" id="WUEK01000001">
    <property type="protein sequence ID" value="MXG88394.1"/>
    <property type="molecule type" value="Genomic_DNA"/>
</dbReference>
<organism evidence="5 6">
    <name type="scientific">Nocardioides flavescens</name>
    <dbReference type="NCBI Taxonomy" id="2691959"/>
    <lineage>
        <taxon>Bacteria</taxon>
        <taxon>Bacillati</taxon>
        <taxon>Actinomycetota</taxon>
        <taxon>Actinomycetes</taxon>
        <taxon>Propionibacteriales</taxon>
        <taxon>Nocardioidaceae</taxon>
        <taxon>Nocardioides</taxon>
    </lineage>
</organism>
<dbReference type="PANTHER" id="PTHR33204">
    <property type="entry name" value="TRANSCRIPTIONAL REGULATOR, MARR FAMILY"/>
    <property type="match status" value="1"/>
</dbReference>
<accession>A0A6L7F0N4</accession>
<evidence type="ECO:0000313" key="5">
    <source>
        <dbReference type="EMBL" id="MXG88394.1"/>
    </source>
</evidence>
<reference evidence="5 6" key="1">
    <citation type="submission" date="2019-12" db="EMBL/GenBank/DDBJ databases">
        <authorList>
            <person name="Kun Z."/>
        </authorList>
    </citation>
    <scope>NUCLEOTIDE SEQUENCE [LARGE SCALE GENOMIC DNA]</scope>
    <source>
        <strain evidence="5 6">YIM 123512</strain>
    </source>
</reference>
<dbReference type="GO" id="GO:0003677">
    <property type="term" value="F:DNA binding"/>
    <property type="evidence" value="ECO:0007669"/>
    <property type="project" value="UniProtKB-KW"/>
</dbReference>
<dbReference type="InterPro" id="IPR036390">
    <property type="entry name" value="WH_DNA-bd_sf"/>
</dbReference>
<evidence type="ECO:0000259" key="4">
    <source>
        <dbReference type="PROSITE" id="PS51118"/>
    </source>
</evidence>
<sequence length="139" mass="15454">MAILGERSTVVVLREVFNGVRRFDDMQRHSGVPRQVLSNRLAMLVDEGILRRVPYRPEGGRERHEYRPTAKGLDLYPVLTALAEWGARYVADPEGPAVEMRHRDCGEPVHVALECGAGHRLDDPREVVPAPGPGAIAVR</sequence>
<evidence type="ECO:0000256" key="3">
    <source>
        <dbReference type="ARBA" id="ARBA00023163"/>
    </source>
</evidence>
<name>A0A6L7F0N4_9ACTN</name>
<keyword evidence="1" id="KW-0805">Transcription regulation</keyword>
<evidence type="ECO:0000313" key="6">
    <source>
        <dbReference type="Proteomes" id="UP000473325"/>
    </source>
</evidence>
<protein>
    <submittedName>
        <fullName evidence="5">Transcriptional regulator</fullName>
    </submittedName>
</protein>
<dbReference type="Pfam" id="PF01638">
    <property type="entry name" value="HxlR"/>
    <property type="match status" value="1"/>
</dbReference>
<evidence type="ECO:0000256" key="2">
    <source>
        <dbReference type="ARBA" id="ARBA00023125"/>
    </source>
</evidence>
<dbReference type="AlphaFoldDB" id="A0A6L7F0N4"/>
<comment type="caution">
    <text evidence="5">The sequence shown here is derived from an EMBL/GenBank/DDBJ whole genome shotgun (WGS) entry which is preliminary data.</text>
</comment>
<dbReference type="InterPro" id="IPR036388">
    <property type="entry name" value="WH-like_DNA-bd_sf"/>
</dbReference>
<feature type="domain" description="HTH hxlR-type" evidence="4">
    <location>
        <begin position="1"/>
        <end position="94"/>
    </location>
</feature>
<dbReference type="InterPro" id="IPR002577">
    <property type="entry name" value="HTH_HxlR"/>
</dbReference>
<keyword evidence="2" id="KW-0238">DNA-binding</keyword>
<dbReference type="PANTHER" id="PTHR33204:SF18">
    <property type="entry name" value="TRANSCRIPTIONAL REGULATORY PROTEIN"/>
    <property type="match status" value="1"/>
</dbReference>
<evidence type="ECO:0000256" key="1">
    <source>
        <dbReference type="ARBA" id="ARBA00023015"/>
    </source>
</evidence>
<keyword evidence="3" id="KW-0804">Transcription</keyword>
<dbReference type="PROSITE" id="PS51118">
    <property type="entry name" value="HTH_HXLR"/>
    <property type="match status" value="1"/>
</dbReference>
<gene>
    <name evidence="5" type="ORF">GRQ65_02385</name>
</gene>
<dbReference type="Proteomes" id="UP000473325">
    <property type="component" value="Unassembled WGS sequence"/>
</dbReference>
<proteinExistence type="predicted"/>
<keyword evidence="6" id="KW-1185">Reference proteome</keyword>